<evidence type="ECO:0000256" key="7">
    <source>
        <dbReference type="ARBA" id="ARBA00039058"/>
    </source>
</evidence>
<dbReference type="EC" id="2.3.2.30" evidence="7"/>
<evidence type="ECO:0000256" key="2">
    <source>
        <dbReference type="ARBA" id="ARBA00022516"/>
    </source>
</evidence>
<evidence type="ECO:0000313" key="11">
    <source>
        <dbReference type="EMBL" id="MBB3066550.1"/>
    </source>
</evidence>
<comment type="catalytic activity">
    <reaction evidence="10">
        <text>a (3R)-hydroxyacyl-[ACP] + L-ornithine = a lyso-ornithine lipid + holo-[ACP] + H(+)</text>
        <dbReference type="Rhea" id="RHEA:20633"/>
        <dbReference type="Rhea" id="RHEA-COMP:9685"/>
        <dbReference type="Rhea" id="RHEA-COMP:9945"/>
        <dbReference type="ChEBI" id="CHEBI:15378"/>
        <dbReference type="ChEBI" id="CHEBI:46911"/>
        <dbReference type="ChEBI" id="CHEBI:64479"/>
        <dbReference type="ChEBI" id="CHEBI:78827"/>
        <dbReference type="ChEBI" id="CHEBI:138482"/>
        <dbReference type="EC" id="2.3.2.30"/>
    </reaction>
    <physiologicalReaction direction="left-to-right" evidence="10">
        <dbReference type="Rhea" id="RHEA:20634"/>
    </physiologicalReaction>
</comment>
<proteinExistence type="inferred from homology"/>
<dbReference type="EMBL" id="JACHXA010000009">
    <property type="protein sequence ID" value="MBB3066550.1"/>
    <property type="molecule type" value="Genomic_DNA"/>
</dbReference>
<comment type="pathway">
    <text evidence="1">Lipid metabolism.</text>
</comment>
<dbReference type="GO" id="GO:0043810">
    <property type="term" value="F:ornithine-acyl [acyl carrier protein] N-acyltransferase activity"/>
    <property type="evidence" value="ECO:0007669"/>
    <property type="project" value="UniProtKB-EC"/>
</dbReference>
<keyword evidence="3" id="KW-0808">Transferase</keyword>
<organism evidence="11 12">
    <name type="scientific">Limibacillus halophilus</name>
    <dbReference type="NCBI Taxonomy" id="1579333"/>
    <lineage>
        <taxon>Bacteria</taxon>
        <taxon>Pseudomonadati</taxon>
        <taxon>Pseudomonadota</taxon>
        <taxon>Alphaproteobacteria</taxon>
        <taxon>Rhodospirillales</taxon>
        <taxon>Rhodovibrionaceae</taxon>
        <taxon>Limibacillus</taxon>
    </lineage>
</organism>
<dbReference type="Pfam" id="PF13444">
    <property type="entry name" value="Acetyltransf_5"/>
    <property type="match status" value="1"/>
</dbReference>
<dbReference type="PANTHER" id="PTHR37323">
    <property type="entry name" value="GCN5-RELATED N-ACETYLTRANSFERASE"/>
    <property type="match status" value="1"/>
</dbReference>
<keyword evidence="5" id="KW-0012">Acyltransferase</keyword>
<evidence type="ECO:0000256" key="1">
    <source>
        <dbReference type="ARBA" id="ARBA00005189"/>
    </source>
</evidence>
<protein>
    <recommendedName>
        <fullName evidence="8">L-ornithine N(alpha)-acyltransferase</fullName>
        <ecNumber evidence="7">2.3.2.30</ecNumber>
    </recommendedName>
</protein>
<keyword evidence="2" id="KW-0444">Lipid biosynthesis</keyword>
<accession>A0A839SY03</accession>
<reference evidence="11 12" key="1">
    <citation type="submission" date="2020-08" db="EMBL/GenBank/DDBJ databases">
        <title>Genomic Encyclopedia of Type Strains, Phase III (KMG-III): the genomes of soil and plant-associated and newly described type strains.</title>
        <authorList>
            <person name="Whitman W."/>
        </authorList>
    </citation>
    <scope>NUCLEOTIDE SEQUENCE [LARGE SCALE GENOMIC DNA]</scope>
    <source>
        <strain evidence="11 12">CECT 8803</strain>
    </source>
</reference>
<dbReference type="PANTHER" id="PTHR37323:SF1">
    <property type="entry name" value="L-ORNITHINE N(ALPHA)-ACYLTRANSFERASE"/>
    <property type="match status" value="1"/>
</dbReference>
<dbReference type="InterPro" id="IPR052351">
    <property type="entry name" value="Ornithine_N-alpha-AT"/>
</dbReference>
<dbReference type="RefSeq" id="WP_183417382.1">
    <property type="nucleotide sequence ID" value="NZ_JACHXA010000009.1"/>
</dbReference>
<keyword evidence="4" id="KW-0443">Lipid metabolism</keyword>
<dbReference type="GO" id="GO:0006629">
    <property type="term" value="P:lipid metabolic process"/>
    <property type="evidence" value="ECO:0007669"/>
    <property type="project" value="UniProtKB-KW"/>
</dbReference>
<comment type="similarity">
    <text evidence="6">Belongs to the acetyltransferase family. OlsB subfamily.</text>
</comment>
<evidence type="ECO:0000256" key="4">
    <source>
        <dbReference type="ARBA" id="ARBA00023098"/>
    </source>
</evidence>
<evidence type="ECO:0000256" key="8">
    <source>
        <dbReference type="ARBA" id="ARBA00039866"/>
    </source>
</evidence>
<dbReference type="AlphaFoldDB" id="A0A839SY03"/>
<evidence type="ECO:0000256" key="5">
    <source>
        <dbReference type="ARBA" id="ARBA00023315"/>
    </source>
</evidence>
<evidence type="ECO:0000313" key="12">
    <source>
        <dbReference type="Proteomes" id="UP000581135"/>
    </source>
</evidence>
<sequence>MVAVESKGTKPIDVRTGDLSIRLAETQEEVEAAQALRYRVFCDEMHAKPTEEMRRTGREFDRFDPFCDHVLVMDAGLGKGAEAVVGTYRLMRRAGAARAGSFYTSGEYDIAPLLKYPGEVLELGRSCVAKEYRTGPIMQMLWRGIAEYVHYYDIEVMFGCASLHGTNPDEMTQQLSYLYHHHLAPPALRTRAVKDRFVDMNRLAIGDLDRRRALVSLPPLIKGYLRLGAFVGDGAVVDHEFNTTDVCIIVKTDLVTERYLKHYSPREETGKA</sequence>
<comment type="caution">
    <text evidence="11">The sequence shown here is derived from an EMBL/GenBank/DDBJ whole genome shotgun (WGS) entry which is preliminary data.</text>
</comment>
<evidence type="ECO:0000256" key="10">
    <source>
        <dbReference type="ARBA" id="ARBA00047785"/>
    </source>
</evidence>
<name>A0A839SY03_9PROT</name>
<comment type="function">
    <text evidence="9">Catalyzes the first step in the biosynthesis of ornithine lipids, which are phosphorus-free membrane lipids. Catalyzes the 3-hydroxyacyl-acyl carrier protein-dependent acylation of ornithine to form lyso-ornithine lipid (LOL).</text>
</comment>
<dbReference type="SUPFAM" id="SSF55729">
    <property type="entry name" value="Acyl-CoA N-acyltransferases (Nat)"/>
    <property type="match status" value="1"/>
</dbReference>
<evidence type="ECO:0000256" key="3">
    <source>
        <dbReference type="ARBA" id="ARBA00022679"/>
    </source>
</evidence>
<dbReference type="Gene3D" id="3.40.630.30">
    <property type="match status" value="1"/>
</dbReference>
<keyword evidence="12" id="KW-1185">Reference proteome</keyword>
<evidence type="ECO:0000256" key="6">
    <source>
        <dbReference type="ARBA" id="ARBA00038095"/>
    </source>
</evidence>
<dbReference type="Proteomes" id="UP000581135">
    <property type="component" value="Unassembled WGS sequence"/>
</dbReference>
<gene>
    <name evidence="11" type="ORF">FHR98_002858</name>
</gene>
<dbReference type="InterPro" id="IPR016181">
    <property type="entry name" value="Acyl_CoA_acyltransferase"/>
</dbReference>
<evidence type="ECO:0000256" key="9">
    <source>
        <dbReference type="ARBA" id="ARBA00045724"/>
    </source>
</evidence>